<evidence type="ECO:0000313" key="5">
    <source>
        <dbReference type="EMBL" id="KAF5859005.1"/>
    </source>
</evidence>
<dbReference type="AlphaFoldDB" id="A0A8H6E5H5"/>
<dbReference type="InterPro" id="IPR050251">
    <property type="entry name" value="HpcH-HpaI_aldolase"/>
</dbReference>
<feature type="domain" description="HpcH/HpaI aldolase/citrate lyase" evidence="4">
    <location>
        <begin position="69"/>
        <end position="190"/>
    </location>
</feature>
<dbReference type="GO" id="GO:0046872">
    <property type="term" value="F:metal ion binding"/>
    <property type="evidence" value="ECO:0007669"/>
    <property type="project" value="UniProtKB-KW"/>
</dbReference>
<dbReference type="GO" id="GO:0005737">
    <property type="term" value="C:cytoplasm"/>
    <property type="evidence" value="ECO:0007669"/>
    <property type="project" value="TreeGrafter"/>
</dbReference>
<organism evidence="5 6">
    <name type="scientific">Petromyces alliaceus</name>
    <name type="common">Aspergillus alliaceus</name>
    <dbReference type="NCBI Taxonomy" id="209559"/>
    <lineage>
        <taxon>Eukaryota</taxon>
        <taxon>Fungi</taxon>
        <taxon>Dikarya</taxon>
        <taxon>Ascomycota</taxon>
        <taxon>Pezizomycotina</taxon>
        <taxon>Eurotiomycetes</taxon>
        <taxon>Eurotiomycetidae</taxon>
        <taxon>Eurotiales</taxon>
        <taxon>Aspergillaceae</taxon>
        <taxon>Aspergillus</taxon>
        <taxon>Aspergillus subgen. Circumdati</taxon>
    </lineage>
</organism>
<evidence type="ECO:0000313" key="6">
    <source>
        <dbReference type="Proteomes" id="UP000541154"/>
    </source>
</evidence>
<protein>
    <recommendedName>
        <fullName evidence="4">HpcH/HpaI aldolase/citrate lyase domain-containing protein</fullName>
    </recommendedName>
</protein>
<dbReference type="Gene3D" id="3.20.20.60">
    <property type="entry name" value="Phosphoenolpyruvate-binding domains"/>
    <property type="match status" value="1"/>
</dbReference>
<keyword evidence="2" id="KW-0456">Lyase</keyword>
<dbReference type="GO" id="GO:0016832">
    <property type="term" value="F:aldehyde-lyase activity"/>
    <property type="evidence" value="ECO:0007669"/>
    <property type="project" value="TreeGrafter"/>
</dbReference>
<accession>A0A8H6E5H5</accession>
<evidence type="ECO:0000256" key="2">
    <source>
        <dbReference type="ARBA" id="ARBA00023239"/>
    </source>
</evidence>
<keyword evidence="1" id="KW-0479">Metal-binding</keyword>
<dbReference type="PANTHER" id="PTHR30502">
    <property type="entry name" value="2-KETO-3-DEOXY-L-RHAMNONATE ALDOLASE"/>
    <property type="match status" value="1"/>
</dbReference>
<reference evidence="5 6" key="1">
    <citation type="submission" date="2019-04" db="EMBL/GenBank/DDBJ databases">
        <title>Aspergillus burnettii sp. nov., novel species from soil in southeast Queensland.</title>
        <authorList>
            <person name="Gilchrist C.L.M."/>
            <person name="Pitt J.I."/>
            <person name="Lange L."/>
            <person name="Lacey H.J."/>
            <person name="Vuong D."/>
            <person name="Midgley D.J."/>
            <person name="Greenfield P."/>
            <person name="Bradbury M."/>
            <person name="Lacey E."/>
            <person name="Busk P.K."/>
            <person name="Pilgaard B."/>
            <person name="Chooi Y.H."/>
            <person name="Piggott A.M."/>
        </authorList>
    </citation>
    <scope>NUCLEOTIDE SEQUENCE [LARGE SCALE GENOMIC DNA]</scope>
    <source>
        <strain evidence="5 6">FRR 5400</strain>
    </source>
</reference>
<comment type="caution">
    <text evidence="5">The sequence shown here is derived from an EMBL/GenBank/DDBJ whole genome shotgun (WGS) entry which is preliminary data.</text>
</comment>
<feature type="region of interest" description="Disordered" evidence="3">
    <location>
        <begin position="1"/>
        <end position="22"/>
    </location>
</feature>
<name>A0A8H6E5H5_PETAA</name>
<dbReference type="InterPro" id="IPR015813">
    <property type="entry name" value="Pyrv/PenolPyrv_kinase-like_dom"/>
</dbReference>
<evidence type="ECO:0000259" key="4">
    <source>
        <dbReference type="Pfam" id="PF03328"/>
    </source>
</evidence>
<proteinExistence type="predicted"/>
<dbReference type="PANTHER" id="PTHR30502:SF8">
    <property type="entry name" value="SYNTHASE, PUTATIVE-RELATED"/>
    <property type="match status" value="1"/>
</dbReference>
<dbReference type="InterPro" id="IPR005000">
    <property type="entry name" value="Aldolase/citrate-lyase_domain"/>
</dbReference>
<dbReference type="EMBL" id="SPNV01000182">
    <property type="protein sequence ID" value="KAF5859005.1"/>
    <property type="molecule type" value="Genomic_DNA"/>
</dbReference>
<feature type="compositionally biased region" description="Polar residues" evidence="3">
    <location>
        <begin position="1"/>
        <end position="18"/>
    </location>
</feature>
<dbReference type="Proteomes" id="UP000541154">
    <property type="component" value="Unassembled WGS sequence"/>
</dbReference>
<keyword evidence="6" id="KW-1185">Reference proteome</keyword>
<evidence type="ECO:0000256" key="1">
    <source>
        <dbReference type="ARBA" id="ARBA00022723"/>
    </source>
</evidence>
<dbReference type="InterPro" id="IPR040442">
    <property type="entry name" value="Pyrv_kinase-like_dom_sf"/>
</dbReference>
<dbReference type="SUPFAM" id="SSF51621">
    <property type="entry name" value="Phosphoenolpyruvate/pyruvate domain"/>
    <property type="match status" value="1"/>
</dbReference>
<gene>
    <name evidence="5" type="ORF">ETB97_003496</name>
</gene>
<sequence length="266" mass="29085">MTSTARSTGLESHHNTGNGRRYGDMRDYMASSQFQPHRARQAIQDAHMKRTPSLIGYYAGLAVPITRWLAPIGSDWVWIDWEHSAMNVETDYGMSIMVHETAFMSNGRTIPFVRVPGHDEAMFAYALGAGATIVAPYVETVEQAKPIVCTAIPIFGGPDRYPLNGQAAVIIQIESLEAIQNLDAILTEHGTPVMYGSEPEWLEAVVLYRATVEKHNKPHAGITLAKGDDLRKVASKTAMCITAADTLELGELMGDLAASKETLALK</sequence>
<dbReference type="Pfam" id="PF03328">
    <property type="entry name" value="HpcH_HpaI"/>
    <property type="match status" value="1"/>
</dbReference>
<evidence type="ECO:0000256" key="3">
    <source>
        <dbReference type="SAM" id="MobiDB-lite"/>
    </source>
</evidence>